<feature type="compositionally biased region" description="Basic and acidic residues" evidence="1">
    <location>
        <begin position="1230"/>
        <end position="1242"/>
    </location>
</feature>
<feature type="region of interest" description="Disordered" evidence="1">
    <location>
        <begin position="13"/>
        <end position="35"/>
    </location>
</feature>
<feature type="compositionally biased region" description="Polar residues" evidence="1">
    <location>
        <begin position="2121"/>
        <end position="2135"/>
    </location>
</feature>
<feature type="compositionally biased region" description="Basic and acidic residues" evidence="1">
    <location>
        <begin position="2201"/>
        <end position="2211"/>
    </location>
</feature>
<feature type="region of interest" description="Disordered" evidence="1">
    <location>
        <begin position="252"/>
        <end position="280"/>
    </location>
</feature>
<evidence type="ECO:0000313" key="2">
    <source>
        <dbReference type="EMBL" id="GFO01693.1"/>
    </source>
</evidence>
<accession>A0AAV4A4X7</accession>
<feature type="compositionally biased region" description="Basic residues" evidence="1">
    <location>
        <begin position="2019"/>
        <end position="2033"/>
    </location>
</feature>
<feature type="region of interest" description="Disordered" evidence="1">
    <location>
        <begin position="2119"/>
        <end position="2225"/>
    </location>
</feature>
<feature type="compositionally biased region" description="Basic and acidic residues" evidence="1">
    <location>
        <begin position="1558"/>
        <end position="1571"/>
    </location>
</feature>
<sequence length="2394" mass="266619">MSHRQLIYFTVSTQSHPHCKATPPPPPPPSLSSYLQSPYRAYEAVTPIAAQSPPQGDGDSVMKFGHVDKSTVEDCKIPEFFSHWSHPTQPVRTQRRPTGSFSHPLQQNQSPTATRQTGTNVKFDDGSHQPHQMHQIFVSPSDVSVGFVIRKSPAAGWKEGKIDEEKKSKGGIAQTSHQDQQEKARHFSTNCRKNQGTDPDDGNQRSVLGGTQDARVEACNAAYQPEHNMTIDNFTDVTCLDNAGKRLKTSSYSYSSITETESEATTDPGQEEPKLEDGTLRPVKESPWKYRSQPEETIGRDREAFARGQPQGLNQISDNYMWNDKCTDKGFTLENTEHITALVDDSSNLKGSNNKKGIHIFANARNCFQIETAQTVSEINTLADALAGNPTGSQEIRERKSYLVSSTNEASRMGFSDCQRIFSDIPKPQGTYDKLFAAETRRGSLNSHVNDISDGNYFKAEVYKSLHQKRTDANLDNGFYGTNEHSSASQKSSSENSSSRSFFHPSPLAQSYFYGPGKSRRLVVVDGVKQKPNLLVSPRSIRGRSRHVASGTGTQEASISPTIFQSLNKRKEFERSGHFRKNRTKKPSPNLARPRCKCPSLDKPGPNRVAASRAIFRKPWWNVNKRSSVMPSKFHSTSLKNQNNQKKESESPIAFGDVNQQLSLPHTFPVLYEAMSNKVKLFRRQYKRKYPFTYTDTHRKETTRRRDSAPRYHPYAGKGKEACACLQKDRKFEAQRHGYSLHTSPFSLQKSKPVKQTFFDKIHDKTKYVFDMNLRDEGKSLHNYRDNVFAFGSPSHYHRFPLRHTQQWSPKSKYAQIHQIGSLGRLFTIQPQHGQVFLMDTPHLNKPEAQRSSEKAVKKCPWTIHRNRCKPINASSSLSAQRGDSYAFRPLPLAYSPNAGFSSGDAGFWAASRVDSDNSRNRLLPMRPGLRSKDMIHNSLSRGSTKDRPAIRQIFEFGSDRVLPEVVSPSASSVCVSVNRNNQPVGSYGWDCLSDTDRDSLFQVSVSADTDSILPLSPVLKTPFTQVHFSPDTIKDKMKLDNTGANYRSEPSKNLFDQYSHVHVNHLNASHRMYRRRTRRGILSRHASFQRLGKRSRNSLVSFNGDSQIWTFDNIVGTDGMSADTGRLWKDQTDSMLFQPSKQRLYGEENNNKVSNVRMNRCGAYARTERKSLARNSIFKAENSEVFSTISPLALDSSDTSLKHTPSPGFVSRIVEAHADKLYSHKTFTSHKEGVLPSKKSEGLSPTDTRVEKPNDRAKTSSRQPLRIEKQHDQKAGSCHLGYANVVKKYMKNGKNIPSPLLSKSNFSSEPSGSEARLSLPGESAAAGNSTYSTVSHGPRLSNGRWKSYQIRKRHVKGESYRKTGLQNDFAKGLSINFATPQKMSIKAVYSTNLSNLSHTLTPVKGAGFPRVPVSTFTRTFSGTNKMAISAGRLIVPHVTKNLQSSQMLPKPIANPSPGPAKSQNAITFLPPTHAIDGARNLCNSSPSWAIGSSGAARPPVMVNSTETFLCSNASTSLETSQSVHTKNHQDVSSSVKKNVSACSSNSQQRTHNLQKSELFKKVDTKIEKSSTRIINPPKARKSPQTSDGNDALLLSKTFKTNNNKDPNGVLARNQKRTKPRRDPSTKNTGPGGTVVRWHDSPQFQDGNVQHDCLPLRDDLFRMTENNNPLNTGEMRVFPNQNSNRDCQNGPELVKPQKKTGRRLSHIALGPIDNLSSMENIESLRSGKKIKNGELLPRISSPKFQHLTLPVQNFQQARHTKSKSHQTDDGKQVEGYIELQMSLNAKGCLSELSQPSPSDGNVSWLRFSSADSSSNSRNDITYNKSSGDPDNARQAPVTNIPGQANKLARKHFLAACNSNSEGKELQKGTSHQETSINKTNISRVSFFKDAQKLVEGKILFENSGNKFCRASPSQNSPVNVVKSMPSLANDIDQHDNCLDSFNEDRALMSEGKQDQAPISHRKPGSNFPFGHGKANGGNVFRIAGPEIQTRRLTSPERNAHKSSKSPIVRTNKRGTALMHRQKGRRSPAYKGRGRNVSEPGTSLTDRALSTNNSASVFPRGSTTHWCHLKISDKMLVLQLPTGQAQRSHQVNDSSDASFVSNSVESNSGLIREEDIMRPVAQHQSSSDGHVNNDWVSTERDAEDGPANSPEYNLRSPQAQGGLSFDWYKPAARSQDRQRSMHIERSRRLQTPASHSVSPTHPARENKTRHEACLTGQHPPSRNPPTLLTDTYEYRDYQNSPQNSSGSLHAACHADGLDLPSYGITDRLRDTNTSNFLHSSSSLPFNRYRVKSMSCSDLPTSETVLTSHLSYIEHNRLYPDWQSKYPEVAHYLNAGIKEVQVIPVVEAELNCSPFLEIEISHAINSVSDDEPEPEVLLAGQSPGEVLSAFVDDSIE</sequence>
<comment type="caution">
    <text evidence="2">The sequence shown here is derived from an EMBL/GenBank/DDBJ whole genome shotgun (WGS) entry which is preliminary data.</text>
</comment>
<feature type="compositionally biased region" description="Low complexity" evidence="1">
    <location>
        <begin position="1808"/>
        <end position="1819"/>
    </location>
</feature>
<evidence type="ECO:0000256" key="1">
    <source>
        <dbReference type="SAM" id="MobiDB-lite"/>
    </source>
</evidence>
<feature type="compositionally biased region" description="Polar residues" evidence="1">
    <location>
        <begin position="2038"/>
        <end position="2047"/>
    </location>
</feature>
<keyword evidence="3" id="KW-1185">Reference proteome</keyword>
<feature type="region of interest" description="Disordered" evidence="1">
    <location>
        <begin position="1298"/>
        <end position="1339"/>
    </location>
</feature>
<feature type="compositionally biased region" description="Polar residues" evidence="1">
    <location>
        <begin position="85"/>
        <end position="118"/>
    </location>
</feature>
<feature type="region of interest" description="Disordered" evidence="1">
    <location>
        <begin position="156"/>
        <end position="208"/>
    </location>
</feature>
<reference evidence="2 3" key="1">
    <citation type="journal article" date="2021" name="Elife">
        <title>Chloroplast acquisition without the gene transfer in kleptoplastic sea slugs, Plakobranchus ocellatus.</title>
        <authorList>
            <person name="Maeda T."/>
            <person name="Takahashi S."/>
            <person name="Yoshida T."/>
            <person name="Shimamura S."/>
            <person name="Takaki Y."/>
            <person name="Nagai Y."/>
            <person name="Toyoda A."/>
            <person name="Suzuki Y."/>
            <person name="Arimoto A."/>
            <person name="Ishii H."/>
            <person name="Satoh N."/>
            <person name="Nishiyama T."/>
            <person name="Hasebe M."/>
            <person name="Maruyama T."/>
            <person name="Minagawa J."/>
            <person name="Obokata J."/>
            <person name="Shigenobu S."/>
        </authorList>
    </citation>
    <scope>NUCLEOTIDE SEQUENCE [LARGE SCALE GENOMIC DNA]</scope>
</reference>
<feature type="region of interest" description="Disordered" evidence="1">
    <location>
        <begin position="1230"/>
        <end position="1275"/>
    </location>
</feature>
<feature type="region of interest" description="Disordered" evidence="1">
    <location>
        <begin position="83"/>
        <end position="118"/>
    </location>
</feature>
<feature type="compositionally biased region" description="Low complexity" evidence="1">
    <location>
        <begin position="252"/>
        <end position="266"/>
    </location>
</feature>
<feature type="region of interest" description="Disordered" evidence="1">
    <location>
        <begin position="1951"/>
        <end position="1971"/>
    </location>
</feature>
<feature type="region of interest" description="Disordered" evidence="1">
    <location>
        <begin position="475"/>
        <end position="502"/>
    </location>
</feature>
<feature type="compositionally biased region" description="Polar residues" evidence="1">
    <location>
        <begin position="1791"/>
        <end position="1801"/>
    </location>
</feature>
<feature type="region of interest" description="Disordered" evidence="1">
    <location>
        <begin position="2016"/>
        <end position="2047"/>
    </location>
</feature>
<feature type="compositionally biased region" description="Basic and acidic residues" evidence="1">
    <location>
        <begin position="2173"/>
        <end position="2186"/>
    </location>
</feature>
<dbReference type="EMBL" id="BLXT01003538">
    <property type="protein sequence ID" value="GFO01693.1"/>
    <property type="molecule type" value="Genomic_DNA"/>
</dbReference>
<proteinExistence type="predicted"/>
<feature type="region of interest" description="Disordered" evidence="1">
    <location>
        <begin position="1520"/>
        <end position="1637"/>
    </location>
</feature>
<feature type="compositionally biased region" description="Basic and acidic residues" evidence="1">
    <location>
        <begin position="271"/>
        <end position="280"/>
    </location>
</feature>
<feature type="compositionally biased region" description="Polar residues" evidence="1">
    <location>
        <begin position="1302"/>
        <end position="1312"/>
    </location>
</feature>
<feature type="compositionally biased region" description="Polar residues" evidence="1">
    <location>
        <begin position="1520"/>
        <end position="1556"/>
    </location>
</feature>
<feature type="region of interest" description="Disordered" evidence="1">
    <location>
        <begin position="1790"/>
        <end position="1838"/>
    </location>
</feature>
<protein>
    <submittedName>
        <fullName evidence="2">Uncharacterized protein</fullName>
    </submittedName>
</protein>
<feature type="compositionally biased region" description="Polar residues" evidence="1">
    <location>
        <begin position="2188"/>
        <end position="2198"/>
    </location>
</feature>
<feature type="compositionally biased region" description="Basic and acidic residues" evidence="1">
    <location>
        <begin position="1266"/>
        <end position="1275"/>
    </location>
</feature>
<feature type="compositionally biased region" description="Polar residues" evidence="1">
    <location>
        <begin position="187"/>
        <end position="197"/>
    </location>
</feature>
<name>A0AAV4A4X7_9GAST</name>
<feature type="compositionally biased region" description="Low complexity" evidence="1">
    <location>
        <begin position="486"/>
        <end position="501"/>
    </location>
</feature>
<gene>
    <name evidence="2" type="ORF">PoB_002819800</name>
</gene>
<organism evidence="2 3">
    <name type="scientific">Plakobranchus ocellatus</name>
    <dbReference type="NCBI Taxonomy" id="259542"/>
    <lineage>
        <taxon>Eukaryota</taxon>
        <taxon>Metazoa</taxon>
        <taxon>Spiralia</taxon>
        <taxon>Lophotrochozoa</taxon>
        <taxon>Mollusca</taxon>
        <taxon>Gastropoda</taxon>
        <taxon>Heterobranchia</taxon>
        <taxon>Euthyneura</taxon>
        <taxon>Panpulmonata</taxon>
        <taxon>Sacoglossa</taxon>
        <taxon>Placobranchoidea</taxon>
        <taxon>Plakobranchidae</taxon>
        <taxon>Plakobranchus</taxon>
    </lineage>
</organism>
<feature type="region of interest" description="Disordered" evidence="1">
    <location>
        <begin position="1680"/>
        <end position="1700"/>
    </location>
</feature>
<feature type="compositionally biased region" description="Basic and acidic residues" evidence="1">
    <location>
        <begin position="1249"/>
        <end position="1259"/>
    </location>
</feature>
<feature type="compositionally biased region" description="Polar residues" evidence="1">
    <location>
        <begin position="1327"/>
        <end position="1336"/>
    </location>
</feature>
<dbReference type="Proteomes" id="UP000735302">
    <property type="component" value="Unassembled WGS sequence"/>
</dbReference>
<evidence type="ECO:0000313" key="3">
    <source>
        <dbReference type="Proteomes" id="UP000735302"/>
    </source>
</evidence>
<feature type="region of interest" description="Disordered" evidence="1">
    <location>
        <begin position="574"/>
        <end position="607"/>
    </location>
</feature>
<feature type="compositionally biased region" description="Basic and acidic residues" evidence="1">
    <location>
        <begin position="158"/>
        <end position="168"/>
    </location>
</feature>